<dbReference type="Gramene" id="OMP10624">
    <property type="protein sequence ID" value="OMP10624"/>
    <property type="gene ID" value="CCACVL1_00844"/>
</dbReference>
<evidence type="ECO:0000313" key="3">
    <source>
        <dbReference type="Proteomes" id="UP000188268"/>
    </source>
</evidence>
<name>A0A1R3KU43_COCAP</name>
<reference evidence="2 3" key="1">
    <citation type="submission" date="2013-09" db="EMBL/GenBank/DDBJ databases">
        <title>Corchorus capsularis genome sequencing.</title>
        <authorList>
            <person name="Alam M."/>
            <person name="Haque M.S."/>
            <person name="Islam M.S."/>
            <person name="Emdad E.M."/>
            <person name="Islam M.M."/>
            <person name="Ahmed B."/>
            <person name="Halim A."/>
            <person name="Hossen Q.M.M."/>
            <person name="Hossain M.Z."/>
            <person name="Ahmed R."/>
            <person name="Khan M.M."/>
            <person name="Islam R."/>
            <person name="Rashid M.M."/>
            <person name="Khan S.A."/>
            <person name="Rahman M.S."/>
            <person name="Alam M."/>
        </authorList>
    </citation>
    <scope>NUCLEOTIDE SEQUENCE [LARGE SCALE GENOMIC DNA]</scope>
    <source>
        <strain evidence="3">cv. CVL-1</strain>
        <tissue evidence="2">Whole seedling</tissue>
    </source>
</reference>
<sequence>MVDMSPSCFWGNFEKTLVRVLYLRGPKCRRLICGGIEKPHFQEPAHNSSKTCAAFPVENMGFRGVKIVEGSVATATTAAPAPPPPTPRTPPQTS</sequence>
<evidence type="ECO:0000313" key="2">
    <source>
        <dbReference type="EMBL" id="OMP10624.1"/>
    </source>
</evidence>
<comment type="caution">
    <text evidence="2">The sequence shown here is derived from an EMBL/GenBank/DDBJ whole genome shotgun (WGS) entry which is preliminary data.</text>
</comment>
<feature type="region of interest" description="Disordered" evidence="1">
    <location>
        <begin position="74"/>
        <end position="94"/>
    </location>
</feature>
<dbReference type="AlphaFoldDB" id="A0A1R3KU43"/>
<organism evidence="2 3">
    <name type="scientific">Corchorus capsularis</name>
    <name type="common">Jute</name>
    <dbReference type="NCBI Taxonomy" id="210143"/>
    <lineage>
        <taxon>Eukaryota</taxon>
        <taxon>Viridiplantae</taxon>
        <taxon>Streptophyta</taxon>
        <taxon>Embryophyta</taxon>
        <taxon>Tracheophyta</taxon>
        <taxon>Spermatophyta</taxon>
        <taxon>Magnoliopsida</taxon>
        <taxon>eudicotyledons</taxon>
        <taxon>Gunneridae</taxon>
        <taxon>Pentapetalae</taxon>
        <taxon>rosids</taxon>
        <taxon>malvids</taxon>
        <taxon>Malvales</taxon>
        <taxon>Malvaceae</taxon>
        <taxon>Grewioideae</taxon>
        <taxon>Apeibeae</taxon>
        <taxon>Corchorus</taxon>
    </lineage>
</organism>
<proteinExistence type="predicted"/>
<dbReference type="EMBL" id="AWWV01002098">
    <property type="protein sequence ID" value="OMP10624.1"/>
    <property type="molecule type" value="Genomic_DNA"/>
</dbReference>
<protein>
    <submittedName>
        <fullName evidence="2">Uncharacterized protein</fullName>
    </submittedName>
</protein>
<keyword evidence="3" id="KW-1185">Reference proteome</keyword>
<dbReference type="Proteomes" id="UP000188268">
    <property type="component" value="Unassembled WGS sequence"/>
</dbReference>
<feature type="compositionally biased region" description="Pro residues" evidence="1">
    <location>
        <begin position="80"/>
        <end position="94"/>
    </location>
</feature>
<evidence type="ECO:0000256" key="1">
    <source>
        <dbReference type="SAM" id="MobiDB-lite"/>
    </source>
</evidence>
<gene>
    <name evidence="2" type="ORF">CCACVL1_00844</name>
</gene>
<accession>A0A1R3KU43</accession>